<reference evidence="7" key="1">
    <citation type="submission" date="2017-11" db="EMBL/GenBank/DDBJ databases">
        <authorList>
            <person name="Zhu W."/>
        </authorList>
    </citation>
    <scope>NUCLEOTIDE SEQUENCE [LARGE SCALE GENOMIC DNA]</scope>
    <source>
        <strain evidence="7">CAU 1183</strain>
    </source>
</reference>
<dbReference type="InterPro" id="IPR036388">
    <property type="entry name" value="WH-like_DNA-bd_sf"/>
</dbReference>
<dbReference type="InterPro" id="IPR014757">
    <property type="entry name" value="Tscrpt_reg_IclR_C"/>
</dbReference>
<evidence type="ECO:0000256" key="3">
    <source>
        <dbReference type="ARBA" id="ARBA00023163"/>
    </source>
</evidence>
<feature type="domain" description="IclR-ED" evidence="5">
    <location>
        <begin position="82"/>
        <end position="265"/>
    </location>
</feature>
<dbReference type="SUPFAM" id="SSF55781">
    <property type="entry name" value="GAF domain-like"/>
    <property type="match status" value="1"/>
</dbReference>
<organism evidence="6 7">
    <name type="scientific">Oceanobacillus arenosus</name>
    <dbReference type="NCBI Taxonomy" id="1229153"/>
    <lineage>
        <taxon>Bacteria</taxon>
        <taxon>Bacillati</taxon>
        <taxon>Bacillota</taxon>
        <taxon>Bacilli</taxon>
        <taxon>Bacillales</taxon>
        <taxon>Bacillaceae</taxon>
        <taxon>Oceanobacillus</taxon>
    </lineage>
</organism>
<evidence type="ECO:0000259" key="5">
    <source>
        <dbReference type="PROSITE" id="PS51078"/>
    </source>
</evidence>
<name>A0A3D8Q2R2_9BACI</name>
<evidence type="ECO:0000313" key="6">
    <source>
        <dbReference type="EMBL" id="RDW21365.1"/>
    </source>
</evidence>
<dbReference type="InterPro" id="IPR029016">
    <property type="entry name" value="GAF-like_dom_sf"/>
</dbReference>
<dbReference type="Gene3D" id="1.10.10.10">
    <property type="entry name" value="Winged helix-like DNA-binding domain superfamily/Winged helix DNA-binding domain"/>
    <property type="match status" value="1"/>
</dbReference>
<dbReference type="PROSITE" id="PS51078">
    <property type="entry name" value="ICLR_ED"/>
    <property type="match status" value="1"/>
</dbReference>
<dbReference type="Pfam" id="PF01614">
    <property type="entry name" value="IclR_C"/>
    <property type="match status" value="1"/>
</dbReference>
<dbReference type="InterPro" id="IPR050707">
    <property type="entry name" value="HTH_MetabolicPath_Reg"/>
</dbReference>
<keyword evidence="1" id="KW-0805">Transcription regulation</keyword>
<dbReference type="AlphaFoldDB" id="A0A3D8Q2R2"/>
<keyword evidence="3" id="KW-0804">Transcription</keyword>
<dbReference type="EMBL" id="PIOC01000003">
    <property type="protein sequence ID" value="RDW21365.1"/>
    <property type="molecule type" value="Genomic_DNA"/>
</dbReference>
<keyword evidence="2" id="KW-0238">DNA-binding</keyword>
<evidence type="ECO:0000259" key="4">
    <source>
        <dbReference type="PROSITE" id="PS51077"/>
    </source>
</evidence>
<dbReference type="OrthoDB" id="9778379at2"/>
<keyword evidence="7" id="KW-1185">Reference proteome</keyword>
<comment type="caution">
    <text evidence="6">The sequence shown here is derived from an EMBL/GenBank/DDBJ whole genome shotgun (WGS) entry which is preliminary data.</text>
</comment>
<dbReference type="GO" id="GO:0003700">
    <property type="term" value="F:DNA-binding transcription factor activity"/>
    <property type="evidence" value="ECO:0007669"/>
    <property type="project" value="TreeGrafter"/>
</dbReference>
<protein>
    <submittedName>
        <fullName evidence="6">IclR family transcriptional regulator</fullName>
    </submittedName>
</protein>
<proteinExistence type="predicted"/>
<dbReference type="SUPFAM" id="SSF46785">
    <property type="entry name" value="Winged helix' DNA-binding domain"/>
    <property type="match status" value="1"/>
</dbReference>
<dbReference type="GO" id="GO:0045892">
    <property type="term" value="P:negative regulation of DNA-templated transcription"/>
    <property type="evidence" value="ECO:0007669"/>
    <property type="project" value="TreeGrafter"/>
</dbReference>
<feature type="domain" description="HTH iclR-type" evidence="4">
    <location>
        <begin position="19"/>
        <end position="81"/>
    </location>
</feature>
<dbReference type="InterPro" id="IPR005471">
    <property type="entry name" value="Tscrpt_reg_IclR_N"/>
</dbReference>
<sequence>MRTTFTYTNKTEVNVLKMNKTASRVMDILSLFATVNEPISVSTVSQELSAPKSSIYEILETMVIKGFLEFDENVKKYKPGIKLFEVGTSYLNNTDLIKDTRPYLEKLVKLTGETSFLAVPSKEEIIYLDKVEGLSSIRTTASLGTRLPMYLTGLGKAILAAYPDEMVTEITRDIKFKPVNDNSINSFNSLMENISQTRKRGYAVDNREREEDVYCIAAPIYDHLNQPIAAISVAGLVTRMQEENAKEYSVHLINAAMELSRRFGYKVHQLY</sequence>
<dbReference type="Pfam" id="PF09339">
    <property type="entry name" value="HTH_IclR"/>
    <property type="match status" value="1"/>
</dbReference>
<dbReference type="PANTHER" id="PTHR30136">
    <property type="entry name" value="HELIX-TURN-HELIX TRANSCRIPTIONAL REGULATOR, ICLR FAMILY"/>
    <property type="match status" value="1"/>
</dbReference>
<gene>
    <name evidence="6" type="ORF">CWR48_02875</name>
</gene>
<dbReference type="PANTHER" id="PTHR30136:SF35">
    <property type="entry name" value="HTH-TYPE TRANSCRIPTIONAL REGULATOR RV1719"/>
    <property type="match status" value="1"/>
</dbReference>
<accession>A0A3D8Q2R2</accession>
<dbReference type="PROSITE" id="PS51077">
    <property type="entry name" value="HTH_ICLR"/>
    <property type="match status" value="1"/>
</dbReference>
<evidence type="ECO:0000256" key="1">
    <source>
        <dbReference type="ARBA" id="ARBA00023015"/>
    </source>
</evidence>
<evidence type="ECO:0000313" key="7">
    <source>
        <dbReference type="Proteomes" id="UP000257143"/>
    </source>
</evidence>
<dbReference type="GO" id="GO:0003677">
    <property type="term" value="F:DNA binding"/>
    <property type="evidence" value="ECO:0007669"/>
    <property type="project" value="UniProtKB-KW"/>
</dbReference>
<dbReference type="SMART" id="SM00346">
    <property type="entry name" value="HTH_ICLR"/>
    <property type="match status" value="1"/>
</dbReference>
<dbReference type="Gene3D" id="3.30.450.40">
    <property type="match status" value="1"/>
</dbReference>
<dbReference type="InterPro" id="IPR036390">
    <property type="entry name" value="WH_DNA-bd_sf"/>
</dbReference>
<evidence type="ECO:0000256" key="2">
    <source>
        <dbReference type="ARBA" id="ARBA00023125"/>
    </source>
</evidence>
<dbReference type="Proteomes" id="UP000257143">
    <property type="component" value="Unassembled WGS sequence"/>
</dbReference>